<feature type="domain" description="Glycosyltransferase subfamily 4-like N-terminal" evidence="2">
    <location>
        <begin position="15"/>
        <end position="182"/>
    </location>
</feature>
<dbReference type="PANTHER" id="PTHR45947:SF3">
    <property type="entry name" value="SULFOQUINOVOSYL TRANSFERASE SQD2"/>
    <property type="match status" value="1"/>
</dbReference>
<evidence type="ECO:0000259" key="2">
    <source>
        <dbReference type="Pfam" id="PF13439"/>
    </source>
</evidence>
<dbReference type="AlphaFoldDB" id="A0A136WBN1"/>
<dbReference type="InterPro" id="IPR028098">
    <property type="entry name" value="Glyco_trans_4-like_N"/>
</dbReference>
<dbReference type="CDD" id="cd03817">
    <property type="entry name" value="GT4_UGDG-like"/>
    <property type="match status" value="1"/>
</dbReference>
<dbReference type="PATRIC" id="fig|36847.3.peg.3225"/>
<keyword evidence="4" id="KW-1185">Reference proteome</keyword>
<keyword evidence="3" id="KW-0808">Transferase</keyword>
<name>A0A136WBN1_9FIRM</name>
<accession>A0A136WBN1</accession>
<dbReference type="InterPro" id="IPR050194">
    <property type="entry name" value="Glycosyltransferase_grp1"/>
</dbReference>
<dbReference type="Gene3D" id="3.40.50.2000">
    <property type="entry name" value="Glycogen Phosphorylase B"/>
    <property type="match status" value="2"/>
</dbReference>
<evidence type="ECO:0000313" key="3">
    <source>
        <dbReference type="EMBL" id="KXL51900.1"/>
    </source>
</evidence>
<proteinExistence type="predicted"/>
<dbReference type="SUPFAM" id="SSF53756">
    <property type="entry name" value="UDP-Glycosyltransferase/glycogen phosphorylase"/>
    <property type="match status" value="1"/>
</dbReference>
<feature type="domain" description="Glycosyl transferase family 1" evidence="1">
    <location>
        <begin position="198"/>
        <end position="360"/>
    </location>
</feature>
<dbReference type="GO" id="GO:0016758">
    <property type="term" value="F:hexosyltransferase activity"/>
    <property type="evidence" value="ECO:0007669"/>
    <property type="project" value="TreeGrafter"/>
</dbReference>
<dbReference type="RefSeq" id="WP_066090473.1">
    <property type="nucleotide sequence ID" value="NZ_LRVM01000013.1"/>
</dbReference>
<sequence length="437" mass="48667">MNIGIFSDTYYPQLNGVATSIRTLAMGLEKKGHNVYIFTPWDPRTPETDETNVFRIPSMPFLFLKNYRAGLLCPPHLSKKISSLNLDIIHTQTEFSLGFLGKFISTTQGIPLVHTYHTMYEDYVHYIARGHLISPEMAREFSKFFCNATTDVIAPTKKTEDLLLSYGVTTPISIIPTGIDTSNFSRDKFTPEEVLALRHSLGIDANTPVVLSIGRVAKEKSIDVVMKAMPALLENLPDAKMVIVGEGPERVNLEALAKSLGIENHVVFTGGKPWTEIGKYYKLGNVFCSASVTETQGLTFAEAMSAGIPVVAKNDPCINNIITHNETGLLFDETEELPALLYQIITDQALQTRLIKAGIETIKELSAENFCNRVEALYEKILESGIKPEKLSPPIIPLVIGVRAAKKITRFPKKLVENKFHYSHQLAKLLPYINKNK</sequence>
<evidence type="ECO:0000313" key="4">
    <source>
        <dbReference type="Proteomes" id="UP000070539"/>
    </source>
</evidence>
<dbReference type="STRING" id="36847.CLNEO_27590"/>
<dbReference type="Proteomes" id="UP000070539">
    <property type="component" value="Unassembled WGS sequence"/>
</dbReference>
<evidence type="ECO:0000259" key="1">
    <source>
        <dbReference type="Pfam" id="PF00534"/>
    </source>
</evidence>
<keyword evidence="3" id="KW-0328">Glycosyltransferase</keyword>
<gene>
    <name evidence="3" type="primary">mgs</name>
    <name evidence="3" type="ORF">CLNEO_27590</name>
</gene>
<protein>
    <submittedName>
        <fullName evidence="3">Alpha-monoglucosyldiacylglycerol synthase</fullName>
        <ecNumber evidence="3">2.4.1.-</ecNumber>
    </submittedName>
</protein>
<dbReference type="EC" id="2.4.1.-" evidence="3"/>
<dbReference type="EMBL" id="LRVM01000013">
    <property type="protein sequence ID" value="KXL51900.1"/>
    <property type="molecule type" value="Genomic_DNA"/>
</dbReference>
<dbReference type="InterPro" id="IPR001296">
    <property type="entry name" value="Glyco_trans_1"/>
</dbReference>
<dbReference type="Pfam" id="PF13439">
    <property type="entry name" value="Glyco_transf_4"/>
    <property type="match status" value="1"/>
</dbReference>
<organism evidence="3 4">
    <name type="scientific">Anaerotignum neopropionicum</name>
    <dbReference type="NCBI Taxonomy" id="36847"/>
    <lineage>
        <taxon>Bacteria</taxon>
        <taxon>Bacillati</taxon>
        <taxon>Bacillota</taxon>
        <taxon>Clostridia</taxon>
        <taxon>Lachnospirales</taxon>
        <taxon>Anaerotignaceae</taxon>
        <taxon>Anaerotignum</taxon>
    </lineage>
</organism>
<reference evidence="3 4" key="1">
    <citation type="submission" date="2016-01" db="EMBL/GenBank/DDBJ databases">
        <title>Genome sequence of Clostridium neopropionicum X4, DSM-3847.</title>
        <authorList>
            <person name="Poehlein A."/>
            <person name="Beck M.H."/>
            <person name="Bengelsdorf F.R."/>
            <person name="Daniel R."/>
            <person name="Duerre P."/>
        </authorList>
    </citation>
    <scope>NUCLEOTIDE SEQUENCE [LARGE SCALE GENOMIC DNA]</scope>
    <source>
        <strain evidence="3 4">DSM-3847</strain>
    </source>
</reference>
<dbReference type="OrthoDB" id="9802525at2"/>
<dbReference type="PANTHER" id="PTHR45947">
    <property type="entry name" value="SULFOQUINOVOSYL TRANSFERASE SQD2"/>
    <property type="match status" value="1"/>
</dbReference>
<comment type="caution">
    <text evidence="3">The sequence shown here is derived from an EMBL/GenBank/DDBJ whole genome shotgun (WGS) entry which is preliminary data.</text>
</comment>
<dbReference type="Pfam" id="PF00534">
    <property type="entry name" value="Glycos_transf_1"/>
    <property type="match status" value="1"/>
</dbReference>